<evidence type="ECO:0000256" key="8">
    <source>
        <dbReference type="RuleBase" id="RU365045"/>
    </source>
</evidence>
<dbReference type="GO" id="GO:0019491">
    <property type="term" value="P:ectoine biosynthetic process"/>
    <property type="evidence" value="ECO:0007669"/>
    <property type="project" value="UniProtKB-UniPathway"/>
</dbReference>
<dbReference type="EC" id="2.3.1.178" evidence="3 8"/>
<dbReference type="CDD" id="cd04301">
    <property type="entry name" value="NAT_SF"/>
    <property type="match status" value="1"/>
</dbReference>
<evidence type="ECO:0000256" key="5">
    <source>
        <dbReference type="ARBA" id="ARBA00022679"/>
    </source>
</evidence>
<dbReference type="PROSITE" id="PS51186">
    <property type="entry name" value="GNAT"/>
    <property type="match status" value="1"/>
</dbReference>
<dbReference type="PANTHER" id="PTHR43072">
    <property type="entry name" value="N-ACETYLTRANSFERASE"/>
    <property type="match status" value="1"/>
</dbReference>
<comment type="catalytic activity">
    <reaction evidence="7 8">
        <text>L-2,4-diaminobutanoate + acetyl-CoA = (2S)-4-acetamido-2-aminobutanoate + CoA + H(+)</text>
        <dbReference type="Rhea" id="RHEA:16901"/>
        <dbReference type="ChEBI" id="CHEBI:15378"/>
        <dbReference type="ChEBI" id="CHEBI:57287"/>
        <dbReference type="ChEBI" id="CHEBI:57288"/>
        <dbReference type="ChEBI" id="CHEBI:58761"/>
        <dbReference type="ChEBI" id="CHEBI:58929"/>
        <dbReference type="EC" id="2.3.1.178"/>
    </reaction>
</comment>
<evidence type="ECO:0000256" key="1">
    <source>
        <dbReference type="ARBA" id="ARBA00004978"/>
    </source>
</evidence>
<keyword evidence="5 8" id="KW-0808">Transferase</keyword>
<dbReference type="InterPro" id="IPR012772">
    <property type="entry name" value="Ectoine_EctA"/>
</dbReference>
<feature type="domain" description="N-acetyltransferase" evidence="9">
    <location>
        <begin position="22"/>
        <end position="176"/>
    </location>
</feature>
<dbReference type="Proteomes" id="UP000094936">
    <property type="component" value="Unassembled WGS sequence"/>
</dbReference>
<dbReference type="STRING" id="1080227.A8L45_20380"/>
<dbReference type="UniPathway" id="UPA00067">
    <property type="reaction ID" value="UER00122"/>
</dbReference>
<accession>A0A1C3EAR2</accession>
<evidence type="ECO:0000256" key="2">
    <source>
        <dbReference type="ARBA" id="ARBA00010712"/>
    </source>
</evidence>
<dbReference type="AlphaFoldDB" id="A0A1C3EAR2"/>
<evidence type="ECO:0000259" key="9">
    <source>
        <dbReference type="PROSITE" id="PS51186"/>
    </source>
</evidence>
<comment type="similarity">
    <text evidence="2 8">Belongs to the acetyltransferase family. EctA subfamily.</text>
</comment>
<dbReference type="Gene3D" id="3.40.630.30">
    <property type="match status" value="1"/>
</dbReference>
<protein>
    <recommendedName>
        <fullName evidence="4 8">L-2,4-diaminobutyric acid acetyltransferase</fullName>
        <shortName evidence="8">DABA acetyltransferase</shortName>
        <ecNumber evidence="3 8">2.3.1.178</ecNumber>
    </recommendedName>
</protein>
<name>A0A1C3EAR2_9GAMM</name>
<evidence type="ECO:0000256" key="7">
    <source>
        <dbReference type="ARBA" id="ARBA00048924"/>
    </source>
</evidence>
<evidence type="ECO:0000313" key="11">
    <source>
        <dbReference type="Proteomes" id="UP000094936"/>
    </source>
</evidence>
<sequence length="181" mass="20737">MSTELITGPSSPLRTQDSPERWTFRCPTRKDGIRIHDLIASCPPLDENSSYCNFLQSHHFDQTCIVAESEGEIVGFISAYLKPDKPNELFVWQVAVSQSMRGKGLAFTMLKRLLGRDTLKHLQVVETTITASNKASWRLFEKLDSWNGNQGEVSIFLDRKEHFMGRHDTEHLYRIPLQNIS</sequence>
<keyword evidence="11" id="KW-1185">Reference proteome</keyword>
<dbReference type="NCBIfam" id="TIGR02406">
    <property type="entry name" value="ectoine_EctA"/>
    <property type="match status" value="1"/>
</dbReference>
<dbReference type="OrthoDB" id="2436196at2"/>
<dbReference type="SUPFAM" id="SSF55729">
    <property type="entry name" value="Acyl-CoA N-acyltransferases (Nat)"/>
    <property type="match status" value="1"/>
</dbReference>
<comment type="pathway">
    <text evidence="1 8">Amine and polyamine biosynthesis; ectoine biosynthesis; L-ectoine from L-aspartate 4-semialdehyde: step 2/3.</text>
</comment>
<dbReference type="Pfam" id="PF00583">
    <property type="entry name" value="Acetyltransf_1"/>
    <property type="match status" value="1"/>
</dbReference>
<evidence type="ECO:0000256" key="3">
    <source>
        <dbReference type="ARBA" id="ARBA00012355"/>
    </source>
</evidence>
<comment type="function">
    <text evidence="8">Catalyzes the acetylation of L-2,4-diaminobutyrate (DABA) to gamma-N-acetyl-alpha,gamma-diaminobutyric acid (ADABA) with acetyl coenzyme A.</text>
</comment>
<proteinExistence type="inferred from homology"/>
<dbReference type="RefSeq" id="WP_068905202.1">
    <property type="nucleotide sequence ID" value="NZ_JBHUIF010000012.1"/>
</dbReference>
<evidence type="ECO:0000256" key="4">
    <source>
        <dbReference type="ARBA" id="ARBA00017935"/>
    </source>
</evidence>
<gene>
    <name evidence="8" type="primary">ectA</name>
    <name evidence="10" type="ORF">A8L45_20380</name>
</gene>
<dbReference type="GO" id="GO:0033816">
    <property type="term" value="F:diaminobutyrate acetyltransferase activity"/>
    <property type="evidence" value="ECO:0007669"/>
    <property type="project" value="UniProtKB-EC"/>
</dbReference>
<organism evidence="10 11">
    <name type="scientific">Veronia pacifica</name>
    <dbReference type="NCBI Taxonomy" id="1080227"/>
    <lineage>
        <taxon>Bacteria</taxon>
        <taxon>Pseudomonadati</taxon>
        <taxon>Pseudomonadota</taxon>
        <taxon>Gammaproteobacteria</taxon>
        <taxon>Vibrionales</taxon>
        <taxon>Vibrionaceae</taxon>
        <taxon>Veronia</taxon>
    </lineage>
</organism>
<evidence type="ECO:0000256" key="6">
    <source>
        <dbReference type="ARBA" id="ARBA00023315"/>
    </source>
</evidence>
<keyword evidence="6 8" id="KW-0012">Acyltransferase</keyword>
<dbReference type="PANTHER" id="PTHR43072:SF23">
    <property type="entry name" value="UPF0039 PROTEIN C11D3.02C"/>
    <property type="match status" value="1"/>
</dbReference>
<comment type="caution">
    <text evidence="10">The sequence shown here is derived from an EMBL/GenBank/DDBJ whole genome shotgun (WGS) entry which is preliminary data.</text>
</comment>
<reference evidence="10 11" key="1">
    <citation type="submission" date="2016-05" db="EMBL/GenBank/DDBJ databases">
        <title>Genomic Taxonomy of the Vibrionaceae.</title>
        <authorList>
            <person name="Gomez-Gil B."/>
            <person name="Enciso-Ibarra J."/>
        </authorList>
    </citation>
    <scope>NUCLEOTIDE SEQUENCE [LARGE SCALE GENOMIC DNA]</scope>
    <source>
        <strain evidence="10 11">CAIM 1920</strain>
    </source>
</reference>
<dbReference type="InterPro" id="IPR000182">
    <property type="entry name" value="GNAT_dom"/>
</dbReference>
<evidence type="ECO:0000313" key="10">
    <source>
        <dbReference type="EMBL" id="ODA30290.1"/>
    </source>
</evidence>
<dbReference type="InterPro" id="IPR016181">
    <property type="entry name" value="Acyl_CoA_acyltransferase"/>
</dbReference>
<dbReference type="EMBL" id="LYBM01000054">
    <property type="protein sequence ID" value="ODA30290.1"/>
    <property type="molecule type" value="Genomic_DNA"/>
</dbReference>